<name>A0A1B0AJK9_GLOPL</name>
<dbReference type="VEuPathDB" id="VectorBase:GPAI047920"/>
<dbReference type="EnsemblMetazoa" id="GPAI047920-RA">
    <property type="protein sequence ID" value="GPAI047920-PA"/>
    <property type="gene ID" value="GPAI047920"/>
</dbReference>
<evidence type="ECO:0000313" key="1">
    <source>
        <dbReference type="EnsemblMetazoa" id="GPAI047920-PA"/>
    </source>
</evidence>
<proteinExistence type="predicted"/>
<protein>
    <submittedName>
        <fullName evidence="1">Uncharacterized protein</fullName>
    </submittedName>
</protein>
<reference evidence="1" key="2">
    <citation type="submission" date="2020-05" db="UniProtKB">
        <authorList>
            <consortium name="EnsemblMetazoa"/>
        </authorList>
    </citation>
    <scope>IDENTIFICATION</scope>
    <source>
        <strain evidence="1">IAEA</strain>
    </source>
</reference>
<evidence type="ECO:0000313" key="2">
    <source>
        <dbReference type="Proteomes" id="UP000092445"/>
    </source>
</evidence>
<organism evidence="1 2">
    <name type="scientific">Glossina pallidipes</name>
    <name type="common">Tsetse fly</name>
    <dbReference type="NCBI Taxonomy" id="7398"/>
    <lineage>
        <taxon>Eukaryota</taxon>
        <taxon>Metazoa</taxon>
        <taxon>Ecdysozoa</taxon>
        <taxon>Arthropoda</taxon>
        <taxon>Hexapoda</taxon>
        <taxon>Insecta</taxon>
        <taxon>Pterygota</taxon>
        <taxon>Neoptera</taxon>
        <taxon>Endopterygota</taxon>
        <taxon>Diptera</taxon>
        <taxon>Brachycera</taxon>
        <taxon>Muscomorpha</taxon>
        <taxon>Hippoboscoidea</taxon>
        <taxon>Glossinidae</taxon>
        <taxon>Glossina</taxon>
    </lineage>
</organism>
<accession>A0A1B0AJK9</accession>
<reference evidence="2" key="1">
    <citation type="submission" date="2014-03" db="EMBL/GenBank/DDBJ databases">
        <authorList>
            <person name="Aksoy S."/>
            <person name="Warren W."/>
            <person name="Wilson R.K."/>
        </authorList>
    </citation>
    <scope>NUCLEOTIDE SEQUENCE [LARGE SCALE GENOMIC DNA]</scope>
    <source>
        <strain evidence="2">IAEA</strain>
    </source>
</reference>
<dbReference type="AlphaFoldDB" id="A0A1B0AJK9"/>
<keyword evidence="2" id="KW-1185">Reference proteome</keyword>
<dbReference type="Proteomes" id="UP000092445">
    <property type="component" value="Unassembled WGS sequence"/>
</dbReference>
<sequence length="131" mass="14407">MSPSECNRKRPNNRFVVCIECPTGFGESVKLTPFMCDGPAIHFGMLLETYKYHWPVHPSTMFKLTPTSNDNISNSCLLLLGKNLKIVTRGVCGKCILAYDSCHSWFGGGGVVCVFNNAFLNAANNIAIIVM</sequence>